<proteinExistence type="predicted"/>
<dbReference type="EMBL" id="JAWDID010000002">
    <property type="protein sequence ID" value="MDU0338619.1"/>
    <property type="molecule type" value="Genomic_DNA"/>
</dbReference>
<keyword evidence="3" id="KW-1185">Reference proteome</keyword>
<gene>
    <name evidence="2" type="ORF">RKE40_01930</name>
</gene>
<sequence length="236" mass="25371">MGRKPGLRLAFCLLAGLPLAACQSEDRQLEGIIVKYGFSRNVPPSTLHGPGLLVAKENYDPRDQSPRSVQLATLCTARYSVDLYGFKPTPSETESRDVASQIGGSFSVEAPALKTLFNLSATARAARSAVVTVADARIYTYARDELAEIRALLRPVCRETVRTNIGQGNAHQVVKVLEATIELKINFDASASAAVKAKALTELTKAGFEIGPVSESLTTRGKALYYGVTLMPVTQI</sequence>
<comment type="caution">
    <text evidence="2">The sequence shown here is derived from an EMBL/GenBank/DDBJ whole genome shotgun (WGS) entry which is preliminary data.</text>
</comment>
<accession>A0ABU3S1E9</accession>
<evidence type="ECO:0000313" key="2">
    <source>
        <dbReference type="EMBL" id="MDU0338619.1"/>
    </source>
</evidence>
<feature type="signal peptide" evidence="1">
    <location>
        <begin position="1"/>
        <end position="20"/>
    </location>
</feature>
<organism evidence="2 3">
    <name type="scientific">Bosea rubneri</name>
    <dbReference type="NCBI Taxonomy" id="3075434"/>
    <lineage>
        <taxon>Bacteria</taxon>
        <taxon>Pseudomonadati</taxon>
        <taxon>Pseudomonadota</taxon>
        <taxon>Alphaproteobacteria</taxon>
        <taxon>Hyphomicrobiales</taxon>
        <taxon>Boseaceae</taxon>
        <taxon>Bosea</taxon>
    </lineage>
</organism>
<protein>
    <submittedName>
        <fullName evidence="2">Uncharacterized protein</fullName>
    </submittedName>
</protein>
<evidence type="ECO:0000256" key="1">
    <source>
        <dbReference type="SAM" id="SignalP"/>
    </source>
</evidence>
<reference evidence="2 3" key="1">
    <citation type="submission" date="2023-09" db="EMBL/GenBank/DDBJ databases">
        <title>Whole genome shotgun sequencing (WGS) of Bosea sp. ZW T0_25, isolated from stored onions (Allium cepa).</title>
        <authorList>
            <person name="Stoll D.A."/>
            <person name="Huch M."/>
        </authorList>
    </citation>
    <scope>NUCLEOTIDE SEQUENCE [LARGE SCALE GENOMIC DNA]</scope>
    <source>
        <strain evidence="2 3">ZW T0_25</strain>
    </source>
</reference>
<dbReference type="Proteomes" id="UP001254257">
    <property type="component" value="Unassembled WGS sequence"/>
</dbReference>
<keyword evidence="1" id="KW-0732">Signal</keyword>
<dbReference type="RefSeq" id="WP_316016563.1">
    <property type="nucleotide sequence ID" value="NZ_JAWDID010000002.1"/>
</dbReference>
<evidence type="ECO:0000313" key="3">
    <source>
        <dbReference type="Proteomes" id="UP001254257"/>
    </source>
</evidence>
<feature type="chain" id="PRO_5045804191" evidence="1">
    <location>
        <begin position="21"/>
        <end position="236"/>
    </location>
</feature>
<name>A0ABU3S1E9_9HYPH</name>